<proteinExistence type="predicted"/>
<keyword evidence="4" id="KW-1185">Reference proteome</keyword>
<comment type="caution">
    <text evidence="3">The sequence shown here is derived from an EMBL/GenBank/DDBJ whole genome shotgun (WGS) entry which is preliminary data.</text>
</comment>
<dbReference type="SUPFAM" id="SSF53187">
    <property type="entry name" value="Zn-dependent exopeptidases"/>
    <property type="match status" value="1"/>
</dbReference>
<feature type="chain" id="PRO_5030943276" evidence="1">
    <location>
        <begin position="21"/>
        <end position="389"/>
    </location>
</feature>
<evidence type="ECO:0000313" key="4">
    <source>
        <dbReference type="Proteomes" id="UP000526501"/>
    </source>
</evidence>
<dbReference type="RefSeq" id="WP_185661153.1">
    <property type="nucleotide sequence ID" value="NZ_CAWPOO010000012.1"/>
</dbReference>
<feature type="domain" description="MurNAc-LAA" evidence="2">
    <location>
        <begin position="111"/>
        <end position="232"/>
    </location>
</feature>
<feature type="signal peptide" evidence="1">
    <location>
        <begin position="1"/>
        <end position="20"/>
    </location>
</feature>
<dbReference type="Gene3D" id="3.40.630.40">
    <property type="entry name" value="Zn-dependent exopeptidases"/>
    <property type="match status" value="1"/>
</dbReference>
<dbReference type="Proteomes" id="UP000526501">
    <property type="component" value="Unassembled WGS sequence"/>
</dbReference>
<dbReference type="EMBL" id="JACHVC010000012">
    <property type="protein sequence ID" value="MBC2607303.1"/>
    <property type="molecule type" value="Genomic_DNA"/>
</dbReference>
<dbReference type="InterPro" id="IPR002508">
    <property type="entry name" value="MurNAc-LAA_cat"/>
</dbReference>
<reference evidence="3 4" key="1">
    <citation type="submission" date="2020-07" db="EMBL/GenBank/DDBJ databases">
        <authorList>
            <person name="Feng X."/>
        </authorList>
    </citation>
    <scope>NUCLEOTIDE SEQUENCE [LARGE SCALE GENOMIC DNA]</scope>
    <source>
        <strain evidence="3 4">JCM23202</strain>
    </source>
</reference>
<gene>
    <name evidence="3" type="ORF">H5P27_14725</name>
</gene>
<evidence type="ECO:0000259" key="2">
    <source>
        <dbReference type="Pfam" id="PF01520"/>
    </source>
</evidence>
<evidence type="ECO:0000313" key="3">
    <source>
        <dbReference type="EMBL" id="MBC2607303.1"/>
    </source>
</evidence>
<sequence>MRPILHLCILMLSALPFCHAADLVEEALESNRDWAELEPYQGKITQSTFVTAMDRIYAPNADWRPWMEVDEKGVWIEKGARPGEGRMRLRFAAGDAAQFSYQPRDLKGLRIAIDPGHIGGIWGVVEERSFSIGDGPVVREGDLTLQTAKRLEVALRELGAEVFLTRESAQPVTELRAEDFTVAALLKLGSEEGMDKLANRYFYRTAEIRARSKEIEEWGGADLAVALHINASGFEDPDNPSLHEKNDAHVLIHGCYLDGELADPDQRIEMLLRLLKGYHVVEEKVGAEMVRTMRESTGLPAYDYPRGNAAPLDDEKYLWSRNLLANRLFDCPVVFLEPWQANSVAVYEWAGAGDYEGERSFGGESRISLPAQYADFVIEALTSLYGAAK</sequence>
<accession>A0A7X1BAA4</accession>
<evidence type="ECO:0000256" key="1">
    <source>
        <dbReference type="SAM" id="SignalP"/>
    </source>
</evidence>
<name>A0A7X1BAA4_9BACT</name>
<organism evidence="3 4">
    <name type="scientific">Pelagicoccus albus</name>
    <dbReference type="NCBI Taxonomy" id="415222"/>
    <lineage>
        <taxon>Bacteria</taxon>
        <taxon>Pseudomonadati</taxon>
        <taxon>Verrucomicrobiota</taxon>
        <taxon>Opitutia</taxon>
        <taxon>Puniceicoccales</taxon>
        <taxon>Pelagicoccaceae</taxon>
        <taxon>Pelagicoccus</taxon>
    </lineage>
</organism>
<protein>
    <submittedName>
        <fullName evidence="3">N-acetylmuramoyl-L-alanine amidase</fullName>
    </submittedName>
</protein>
<dbReference type="AlphaFoldDB" id="A0A7X1BAA4"/>
<keyword evidence="1" id="KW-0732">Signal</keyword>
<dbReference type="Pfam" id="PF01520">
    <property type="entry name" value="Amidase_3"/>
    <property type="match status" value="1"/>
</dbReference>